<protein>
    <submittedName>
        <fullName evidence="1">Uncharacterized protein</fullName>
    </submittedName>
</protein>
<keyword evidence="2" id="KW-1185">Reference proteome</keyword>
<accession>A0AAE1TRK6</accession>
<name>A0AAE1TRK6_9EUCA</name>
<evidence type="ECO:0000313" key="2">
    <source>
        <dbReference type="Proteomes" id="UP001292094"/>
    </source>
</evidence>
<gene>
    <name evidence="1" type="ORF">Pmani_034470</name>
</gene>
<evidence type="ECO:0000313" key="1">
    <source>
        <dbReference type="EMBL" id="KAK4292790.1"/>
    </source>
</evidence>
<dbReference type="AlphaFoldDB" id="A0AAE1TRK6"/>
<sequence length="114" mass="12331">MVEAVLDKDDGHRVNITSHHYSKLDLHSTIEDHSVAEALVGCRGQGREVPELGRGARAVGGRRPPRVPPQFGLPLALNSPWDQHDVLDPSAISPQQGVLAVRECEGGVRECVGR</sequence>
<dbReference type="Proteomes" id="UP001292094">
    <property type="component" value="Unassembled WGS sequence"/>
</dbReference>
<proteinExistence type="predicted"/>
<dbReference type="EMBL" id="JAWZYT010004728">
    <property type="protein sequence ID" value="KAK4292790.1"/>
    <property type="molecule type" value="Genomic_DNA"/>
</dbReference>
<organism evidence="1 2">
    <name type="scientific">Petrolisthes manimaculis</name>
    <dbReference type="NCBI Taxonomy" id="1843537"/>
    <lineage>
        <taxon>Eukaryota</taxon>
        <taxon>Metazoa</taxon>
        <taxon>Ecdysozoa</taxon>
        <taxon>Arthropoda</taxon>
        <taxon>Crustacea</taxon>
        <taxon>Multicrustacea</taxon>
        <taxon>Malacostraca</taxon>
        <taxon>Eumalacostraca</taxon>
        <taxon>Eucarida</taxon>
        <taxon>Decapoda</taxon>
        <taxon>Pleocyemata</taxon>
        <taxon>Anomura</taxon>
        <taxon>Galatheoidea</taxon>
        <taxon>Porcellanidae</taxon>
        <taxon>Petrolisthes</taxon>
    </lineage>
</organism>
<reference evidence="1" key="1">
    <citation type="submission" date="2023-11" db="EMBL/GenBank/DDBJ databases">
        <title>Genome assemblies of two species of porcelain crab, Petrolisthes cinctipes and Petrolisthes manimaculis (Anomura: Porcellanidae).</title>
        <authorList>
            <person name="Angst P."/>
        </authorList>
    </citation>
    <scope>NUCLEOTIDE SEQUENCE</scope>
    <source>
        <strain evidence="1">PB745_02</strain>
        <tissue evidence="1">Gill</tissue>
    </source>
</reference>
<comment type="caution">
    <text evidence="1">The sequence shown here is derived from an EMBL/GenBank/DDBJ whole genome shotgun (WGS) entry which is preliminary data.</text>
</comment>